<feature type="domain" description="Cyclic nucleotide-binding" evidence="1">
    <location>
        <begin position="184"/>
        <end position="213"/>
    </location>
</feature>
<proteinExistence type="predicted"/>
<accession>A0ABX5B707</accession>
<organism evidence="2 3">
    <name type="scientific">Brachyspira murdochii</name>
    <dbReference type="NCBI Taxonomy" id="84378"/>
    <lineage>
        <taxon>Bacteria</taxon>
        <taxon>Pseudomonadati</taxon>
        <taxon>Spirochaetota</taxon>
        <taxon>Spirochaetia</taxon>
        <taxon>Brachyspirales</taxon>
        <taxon>Brachyspiraceae</taxon>
        <taxon>Brachyspira</taxon>
    </lineage>
</organism>
<dbReference type="SUPFAM" id="SSF51206">
    <property type="entry name" value="cAMP-binding domain-like"/>
    <property type="match status" value="2"/>
</dbReference>
<dbReference type="InterPro" id="IPR018490">
    <property type="entry name" value="cNMP-bd_dom_sf"/>
</dbReference>
<reference evidence="2 3" key="1">
    <citation type="submission" date="2014-04" db="EMBL/GenBank/DDBJ databases">
        <title>Whole genome sequence of 'Brachyspira hampsonii' D13-03603F2.</title>
        <authorList>
            <person name="Patterson A.H."/>
            <person name="Chaban B."/>
            <person name="Fernando C."/>
            <person name="Harding J.C."/>
            <person name="Hill J.E."/>
        </authorList>
    </citation>
    <scope>NUCLEOTIDE SEQUENCE [LARGE SCALE GENOMIC DNA]</scope>
    <source>
        <strain evidence="2 3">D13-03603F2</strain>
    </source>
</reference>
<dbReference type="EMBL" id="JJMJ01000103">
    <property type="protein sequence ID" value="PPS22087.1"/>
    <property type="molecule type" value="Genomic_DNA"/>
</dbReference>
<gene>
    <name evidence="2" type="ORF">DJ52_06880</name>
</gene>
<dbReference type="PROSITE" id="PS50042">
    <property type="entry name" value="CNMP_BINDING_3"/>
    <property type="match status" value="2"/>
</dbReference>
<dbReference type="RefSeq" id="WP_104618444.1">
    <property type="nucleotide sequence ID" value="NZ_JJMJ01000103.1"/>
</dbReference>
<feature type="domain" description="Cyclic nucleotide-binding" evidence="1">
    <location>
        <begin position="1"/>
        <end position="88"/>
    </location>
</feature>
<dbReference type="Pfam" id="PF00027">
    <property type="entry name" value="cNMP_binding"/>
    <property type="match status" value="2"/>
</dbReference>
<protein>
    <submittedName>
        <fullName evidence="2">Crp/Fnr family transcriptional regulator</fullName>
    </submittedName>
</protein>
<comment type="caution">
    <text evidence="2">The sequence shown here is derived from an EMBL/GenBank/DDBJ whole genome shotgun (WGS) entry which is preliminary data.</text>
</comment>
<dbReference type="InterPro" id="IPR014710">
    <property type="entry name" value="RmlC-like_jellyroll"/>
</dbReference>
<name>A0ABX5B707_9SPIR</name>
<dbReference type="Gene3D" id="2.60.120.10">
    <property type="entry name" value="Jelly Rolls"/>
    <property type="match status" value="2"/>
</dbReference>
<feature type="non-terminal residue" evidence="2">
    <location>
        <position position="315"/>
    </location>
</feature>
<evidence type="ECO:0000313" key="2">
    <source>
        <dbReference type="EMBL" id="PPS22087.1"/>
    </source>
</evidence>
<evidence type="ECO:0000313" key="3">
    <source>
        <dbReference type="Proteomes" id="UP000238924"/>
    </source>
</evidence>
<dbReference type="InterPro" id="IPR000595">
    <property type="entry name" value="cNMP-bd_dom"/>
</dbReference>
<keyword evidence="3" id="KW-1185">Reference proteome</keyword>
<sequence>MIKYNKIEFKKSSIIFIYGENAKNFFYIISKGSAVSYNYFDENYNIYHKKGDIIGLVNAAVNVPYFETVKAEEDTEVMEININELDKITNIHLIKKLYDHLTNVMEIRLNQYFYIFSKEKNIPFKKESDILKIAEVYKNNGYDDAAYKMYNKYIELNGESKEIKKIMSKIKPSNTASLVIDGIYKLEKGTCIFTELESADKLYIILSGKVGIYTMFNSKIITRTIYTDNEIINGYNSLANNKMLITTAIAIEDTIIKIFKKEDMLELVKTDKELRVRSIKFLSMRIYTIMRSINSFSINGITSKVLLILESFIRM</sequence>
<dbReference type="CDD" id="cd00038">
    <property type="entry name" value="CAP_ED"/>
    <property type="match status" value="2"/>
</dbReference>
<dbReference type="Proteomes" id="UP000238924">
    <property type="component" value="Unassembled WGS sequence"/>
</dbReference>
<evidence type="ECO:0000259" key="1">
    <source>
        <dbReference type="PROSITE" id="PS50042"/>
    </source>
</evidence>